<dbReference type="GO" id="GO:0008236">
    <property type="term" value="F:serine-type peptidase activity"/>
    <property type="evidence" value="ECO:0007669"/>
    <property type="project" value="InterPro"/>
</dbReference>
<dbReference type="AlphaFoldDB" id="A0A4S4FTB1"/>
<dbReference type="Pfam" id="PF00326">
    <property type="entry name" value="Peptidase_S9"/>
    <property type="match status" value="1"/>
</dbReference>
<evidence type="ECO:0000256" key="1">
    <source>
        <dbReference type="ARBA" id="ARBA00008645"/>
    </source>
</evidence>
<keyword evidence="5" id="KW-1185">Reference proteome</keyword>
<dbReference type="Gene3D" id="1.20.1440.110">
    <property type="entry name" value="acylaminoacyl peptidase"/>
    <property type="match status" value="1"/>
</dbReference>
<gene>
    <name evidence="4" type="ORF">E6C70_11235</name>
</gene>
<evidence type="ECO:0000259" key="3">
    <source>
        <dbReference type="Pfam" id="PF00326"/>
    </source>
</evidence>
<evidence type="ECO:0000256" key="2">
    <source>
        <dbReference type="SAM" id="MobiDB-lite"/>
    </source>
</evidence>
<comment type="caution">
    <text evidence="4">The sequence shown here is derived from an EMBL/GenBank/DDBJ whole genome shotgun (WGS) entry which is preliminary data.</text>
</comment>
<organism evidence="4 5">
    <name type="scientific">Orlajensenia flava</name>
    <dbReference type="NCBI Taxonomy" id="2565934"/>
    <lineage>
        <taxon>Bacteria</taxon>
        <taxon>Bacillati</taxon>
        <taxon>Actinomycetota</taxon>
        <taxon>Actinomycetes</taxon>
        <taxon>Micrococcales</taxon>
        <taxon>Microbacteriaceae</taxon>
        <taxon>Orlajensenia</taxon>
    </lineage>
</organism>
<dbReference type="OrthoDB" id="9765647at2"/>
<name>A0A4S4FTB1_9MICO</name>
<dbReference type="InterPro" id="IPR001375">
    <property type="entry name" value="Peptidase_S9_cat"/>
</dbReference>
<feature type="domain" description="Peptidase S9 prolyl oligopeptidase catalytic" evidence="3">
    <location>
        <begin position="204"/>
        <end position="293"/>
    </location>
</feature>
<dbReference type="GO" id="GO:0004177">
    <property type="term" value="F:aminopeptidase activity"/>
    <property type="evidence" value="ECO:0007669"/>
    <property type="project" value="UniProtKB-KW"/>
</dbReference>
<dbReference type="GO" id="GO:0006508">
    <property type="term" value="P:proteolysis"/>
    <property type="evidence" value="ECO:0007669"/>
    <property type="project" value="InterPro"/>
</dbReference>
<feature type="region of interest" description="Disordered" evidence="2">
    <location>
        <begin position="1"/>
        <end position="24"/>
    </location>
</feature>
<dbReference type="InterPro" id="IPR029058">
    <property type="entry name" value="AB_hydrolase_fold"/>
</dbReference>
<sequence>MTASTQTRIDAALTPDELDHHGQSSQTVYTAGFGSRRDFAIRSILGKSGRGGAEPGEVLATVANIADDDALGWFTAWRGLGHSIADRAESLAQQGHKVSAARAYLRAANYLAVAVNAVDGAIVTGEHLLPTMRAHIRAWEGFVDHTRWDVQRVSIPYQDDVRMPGWFFRPDSSGTARPTLVVNNGSDGSLSGLWCQAAEGALERGYNVLLFNGPGQQSMLFERGIPFRYDWEKVLTPVVDHLLGRDDVDPGRLVVVGISQGGYWVPRALAMEHRFAAAAVDGGVVDVSRAWFDNLSPQLRNLYESDRASFDRYMGQAMQQPSASTARQVWEFRARPYGVTGYAAVLDEVAKYRLADDVAALIRTPLYIVDPDGEQFFPGQPAELATLVPTSTLARFRQTEGASYHCQPLARELTEQRIFDWFDDQLGKIAFHE</sequence>
<dbReference type="RefSeq" id="WP_136424627.1">
    <property type="nucleotide sequence ID" value="NZ_SSSN01000007.1"/>
</dbReference>
<keyword evidence="4" id="KW-0378">Hydrolase</keyword>
<comment type="similarity">
    <text evidence="1">Belongs to the AB hydrolase superfamily.</text>
</comment>
<dbReference type="EMBL" id="SSSN01000007">
    <property type="protein sequence ID" value="THG33989.1"/>
    <property type="molecule type" value="Genomic_DNA"/>
</dbReference>
<evidence type="ECO:0000313" key="5">
    <source>
        <dbReference type="Proteomes" id="UP000307380"/>
    </source>
</evidence>
<dbReference type="SUPFAM" id="SSF53474">
    <property type="entry name" value="alpha/beta-Hydrolases"/>
    <property type="match status" value="1"/>
</dbReference>
<dbReference type="PANTHER" id="PTHR22946:SF12">
    <property type="entry name" value="CONIDIAL PIGMENT BIOSYNTHESIS PROTEIN AYG1 (AFU_ORTHOLOGUE AFUA_2G17550)"/>
    <property type="match status" value="1"/>
</dbReference>
<keyword evidence="4" id="KW-0031">Aminopeptidase</keyword>
<dbReference type="Proteomes" id="UP000307380">
    <property type="component" value="Unassembled WGS sequence"/>
</dbReference>
<proteinExistence type="inferred from homology"/>
<keyword evidence="4" id="KW-0645">Protease</keyword>
<dbReference type="PANTHER" id="PTHR22946">
    <property type="entry name" value="DIENELACTONE HYDROLASE DOMAIN-CONTAINING PROTEIN-RELATED"/>
    <property type="match status" value="1"/>
</dbReference>
<reference evidence="4 5" key="1">
    <citation type="submission" date="2019-04" db="EMBL/GenBank/DDBJ databases">
        <authorList>
            <person name="Jiang L."/>
        </authorList>
    </citation>
    <scope>NUCLEOTIDE SEQUENCE [LARGE SCALE GENOMIC DNA]</scope>
    <source>
        <strain evidence="4 5">YIM 131861</strain>
    </source>
</reference>
<protein>
    <submittedName>
        <fullName evidence="4">Dipeptidyl aminopeptidase</fullName>
    </submittedName>
</protein>
<accession>A0A4S4FTB1</accession>
<dbReference type="Gene3D" id="3.40.50.1820">
    <property type="entry name" value="alpha/beta hydrolase"/>
    <property type="match status" value="1"/>
</dbReference>
<evidence type="ECO:0000313" key="4">
    <source>
        <dbReference type="EMBL" id="THG33989.1"/>
    </source>
</evidence>
<dbReference type="InterPro" id="IPR050261">
    <property type="entry name" value="FrsA_esterase"/>
</dbReference>